<keyword evidence="9 10" id="KW-0030">Aminoacyl-tRNA synthetase</keyword>
<comment type="cofactor">
    <cofactor evidence="10">
        <name>Mg(2+)</name>
        <dbReference type="ChEBI" id="CHEBI:18420"/>
    </cofactor>
    <text evidence="10">Binds 3 Mg(2+) cations per subunit. The strongest magnesium site (Mg1) is bound to the beta- and gamma-phosphates of ATP and four water molecules complete its coordination sphere.</text>
</comment>
<feature type="binding site" evidence="10">
    <location>
        <position position="363"/>
    </location>
    <ligand>
        <name>Mg(2+)</name>
        <dbReference type="ChEBI" id="CHEBI:18420"/>
        <label>3</label>
    </ligand>
</feature>
<evidence type="ECO:0000256" key="4">
    <source>
        <dbReference type="ARBA" id="ARBA00022598"/>
    </source>
</evidence>
<accession>A0A126R0G4</accession>
<dbReference type="GO" id="GO:0003723">
    <property type="term" value="F:RNA binding"/>
    <property type="evidence" value="ECO:0007669"/>
    <property type="project" value="TreeGrafter"/>
</dbReference>
<evidence type="ECO:0000256" key="5">
    <source>
        <dbReference type="ARBA" id="ARBA00022741"/>
    </source>
</evidence>
<keyword evidence="8 10" id="KW-0648">Protein biosynthesis</keyword>
<dbReference type="Pfam" id="PF01336">
    <property type="entry name" value="tRNA_anti-codon"/>
    <property type="match status" value="1"/>
</dbReference>
<dbReference type="GeneID" id="28488857"/>
<evidence type="ECO:0000256" key="10">
    <source>
        <dbReference type="HAMAP-Rule" id="MF_02075"/>
    </source>
</evidence>
<comment type="function">
    <text evidence="10">Aspartyl-tRNA synthetase with relaxed tRNA specificity since it is able to aspartylate not only its cognate tRNA(Asp) but also tRNA(Asn). Reaction proceeds in two steps: L-aspartate is first activated by ATP to form Asp-AMP and then transferred to the acceptor end of tRNA(Asp/Asn).</text>
</comment>
<evidence type="ECO:0000313" key="12">
    <source>
        <dbReference type="EMBL" id="AMK15115.1"/>
    </source>
</evidence>
<evidence type="ECO:0000256" key="1">
    <source>
        <dbReference type="ARBA" id="ARBA00004496"/>
    </source>
</evidence>
<proteinExistence type="inferred from homology"/>
<gene>
    <name evidence="10" type="primary">aspS</name>
    <name evidence="12" type="ORF">YLM1_0558</name>
</gene>
<dbReference type="GO" id="GO:0004815">
    <property type="term" value="F:aspartate-tRNA ligase activity"/>
    <property type="evidence" value="ECO:0007669"/>
    <property type="project" value="UniProtKB-UniRule"/>
</dbReference>
<dbReference type="PATRIC" id="fig|294671.3.peg.579"/>
<dbReference type="KEGG" id="mol:YLM1_0558"/>
<keyword evidence="13" id="KW-1185">Reference proteome</keyword>
<dbReference type="SUPFAM" id="SSF55681">
    <property type="entry name" value="Class II aaRS and biotin synthetases"/>
    <property type="match status" value="1"/>
</dbReference>
<feature type="binding site" evidence="10">
    <location>
        <position position="221"/>
    </location>
    <ligand>
        <name>L-aspartate</name>
        <dbReference type="ChEBI" id="CHEBI:29991"/>
    </ligand>
</feature>
<dbReference type="NCBIfam" id="TIGR00458">
    <property type="entry name" value="aspS_nondisc"/>
    <property type="match status" value="1"/>
</dbReference>
<dbReference type="Pfam" id="PF00152">
    <property type="entry name" value="tRNA-synt_2"/>
    <property type="match status" value="1"/>
</dbReference>
<comment type="caution">
    <text evidence="10">Lacks conserved residue(s) required for the propagation of feature annotation.</text>
</comment>
<feature type="binding site" evidence="10">
    <location>
        <begin position="229"/>
        <end position="231"/>
    </location>
    <ligand>
        <name>ATP</name>
        <dbReference type="ChEBI" id="CHEBI:30616"/>
    </ligand>
</feature>
<keyword evidence="6 10" id="KW-0067">ATP-binding</keyword>
<evidence type="ECO:0000259" key="11">
    <source>
        <dbReference type="PROSITE" id="PS50862"/>
    </source>
</evidence>
<dbReference type="PANTHER" id="PTHR43450">
    <property type="entry name" value="ASPARTYL-TRNA SYNTHETASE"/>
    <property type="match status" value="1"/>
</dbReference>
<dbReference type="InterPro" id="IPR004364">
    <property type="entry name" value="Aa-tRNA-synt_II"/>
</dbReference>
<feature type="binding site" evidence="10">
    <location>
        <position position="370"/>
    </location>
    <ligand>
        <name>L-aspartate</name>
        <dbReference type="ChEBI" id="CHEBI:29991"/>
    </ligand>
</feature>
<evidence type="ECO:0000256" key="2">
    <source>
        <dbReference type="ARBA" id="ARBA00005312"/>
    </source>
</evidence>
<feature type="binding site" evidence="10">
    <location>
        <begin position="411"/>
        <end position="414"/>
    </location>
    <ligand>
        <name>ATP</name>
        <dbReference type="ChEBI" id="CHEBI:30616"/>
    </ligand>
</feature>
<dbReference type="GO" id="GO:0006422">
    <property type="term" value="P:aspartyl-tRNA aminoacylation"/>
    <property type="evidence" value="ECO:0007669"/>
    <property type="project" value="UniProtKB-UniRule"/>
</dbReference>
<feature type="binding site" evidence="10">
    <location>
        <position position="366"/>
    </location>
    <ligand>
        <name>Mg(2+)</name>
        <dbReference type="ChEBI" id="CHEBI:18420"/>
        <label>2</label>
    </ligand>
</feature>
<dbReference type="EMBL" id="CP014265">
    <property type="protein sequence ID" value="AMK15115.1"/>
    <property type="molecule type" value="Genomic_DNA"/>
</dbReference>
<dbReference type="Gene3D" id="3.30.930.10">
    <property type="entry name" value="Bira Bifunctional Protein, Domain 2"/>
    <property type="match status" value="1"/>
</dbReference>
<dbReference type="Proteomes" id="UP000066376">
    <property type="component" value="Chromosome"/>
</dbReference>
<evidence type="ECO:0000256" key="7">
    <source>
        <dbReference type="ARBA" id="ARBA00022842"/>
    </source>
</evidence>
<dbReference type="STRING" id="294671.YLM1_0558"/>
<dbReference type="InterPro" id="IPR045864">
    <property type="entry name" value="aa-tRNA-synth_II/BPL/LPL"/>
</dbReference>
<comment type="catalytic activity">
    <reaction evidence="10">
        <text>tRNA(Asx) + L-aspartate + ATP = L-aspartyl-tRNA(Asx) + AMP + diphosphate</text>
        <dbReference type="Rhea" id="RHEA:18349"/>
        <dbReference type="Rhea" id="RHEA-COMP:9710"/>
        <dbReference type="Rhea" id="RHEA-COMP:9711"/>
        <dbReference type="ChEBI" id="CHEBI:29991"/>
        <dbReference type="ChEBI" id="CHEBI:30616"/>
        <dbReference type="ChEBI" id="CHEBI:33019"/>
        <dbReference type="ChEBI" id="CHEBI:78442"/>
        <dbReference type="ChEBI" id="CHEBI:78516"/>
        <dbReference type="ChEBI" id="CHEBI:456215"/>
        <dbReference type="EC" id="6.1.1.23"/>
    </reaction>
</comment>
<evidence type="ECO:0000313" key="13">
    <source>
        <dbReference type="Proteomes" id="UP000066376"/>
    </source>
</evidence>
<dbReference type="CDD" id="cd04316">
    <property type="entry name" value="ND_PkAspRS_like_N"/>
    <property type="match status" value="1"/>
</dbReference>
<dbReference type="PRINTS" id="PR01042">
    <property type="entry name" value="TRNASYNTHASP"/>
</dbReference>
<keyword evidence="7 10" id="KW-0460">Magnesium</keyword>
<dbReference type="AlphaFoldDB" id="A0A126R0G4"/>
<feature type="binding site" evidence="10">
    <location>
        <position position="366"/>
    </location>
    <ligand>
        <name>L-aspartate</name>
        <dbReference type="ChEBI" id="CHEBI:29991"/>
    </ligand>
</feature>
<feature type="binding site" evidence="10">
    <location>
        <begin position="221"/>
        <end position="223"/>
    </location>
    <ligand>
        <name>ATP</name>
        <dbReference type="ChEBI" id="CHEBI:30616"/>
    </ligand>
</feature>
<feature type="binding site" evidence="10">
    <location>
        <position position="363"/>
    </location>
    <ligand>
        <name>ATP</name>
        <dbReference type="ChEBI" id="CHEBI:30616"/>
    </ligand>
</feature>
<keyword evidence="4 10" id="KW-0436">Ligase</keyword>
<evidence type="ECO:0000256" key="9">
    <source>
        <dbReference type="ARBA" id="ARBA00023146"/>
    </source>
</evidence>
<keyword evidence="3 10" id="KW-0963">Cytoplasm</keyword>
<feature type="domain" description="Aminoacyl-transfer RNA synthetases class-II family profile" evidence="11">
    <location>
        <begin position="144"/>
        <end position="440"/>
    </location>
</feature>
<dbReference type="InterPro" id="IPR004365">
    <property type="entry name" value="NA-bd_OB_tRNA"/>
</dbReference>
<feature type="binding site" evidence="10">
    <location>
        <position position="363"/>
    </location>
    <ligand>
        <name>Mg(2+)</name>
        <dbReference type="ChEBI" id="CHEBI:18420"/>
        <label>2</label>
    </ligand>
</feature>
<reference evidence="13" key="2">
    <citation type="submission" date="2016-02" db="EMBL/GenBank/DDBJ databases">
        <title>The draft genome sequence of the rumen methanogen Methanobrevibacter olleyae YLM1.</title>
        <authorList>
            <consortium name="New Zealand Agricultural Greenhouse Gas Research Centre/Pastoral Greenhouse Gas Research Consortium"/>
            <person name="Kelly W.J."/>
            <person name="Li D."/>
            <person name="Lambie S.C."/>
            <person name="Attwood G.T."/>
            <person name="Altermann E."/>
            <person name="Leahy S.C."/>
        </authorList>
    </citation>
    <scope>NUCLEOTIDE SEQUENCE [LARGE SCALE GENOMIC DNA]</scope>
    <source>
        <strain evidence="13">YLM1</strain>
    </source>
</reference>
<dbReference type="FunFam" id="3.30.930.10:FF:000038">
    <property type="entry name" value="Aspartate--tRNA ligase"/>
    <property type="match status" value="1"/>
</dbReference>
<feature type="region of interest" description="Aspartate" evidence="10">
    <location>
        <begin position="199"/>
        <end position="202"/>
    </location>
</feature>
<dbReference type="GO" id="GO:0005524">
    <property type="term" value="F:ATP binding"/>
    <property type="evidence" value="ECO:0007669"/>
    <property type="project" value="UniProtKB-UniRule"/>
</dbReference>
<evidence type="ECO:0000256" key="3">
    <source>
        <dbReference type="ARBA" id="ARBA00022490"/>
    </source>
</evidence>
<comment type="subunit">
    <text evidence="10">Homodimer.</text>
</comment>
<reference evidence="12 13" key="1">
    <citation type="journal article" date="2016" name="Genome Announc.">
        <title>Draft Genome Sequence of the Rumen Methanogen Methanobrevibacter olleyae YLM1.</title>
        <authorList>
            <person name="Kelly W.J."/>
            <person name="Li D."/>
            <person name="Lambie S.C."/>
            <person name="Cox F."/>
            <person name="Attwood G.T."/>
            <person name="Altermann E."/>
            <person name="Leahy S.C."/>
        </authorList>
    </citation>
    <scope>NUCLEOTIDE SEQUENCE [LARGE SCALE GENOMIC DNA]</scope>
    <source>
        <strain evidence="12 13">YLM1</strain>
    </source>
</reference>
<evidence type="ECO:0000256" key="6">
    <source>
        <dbReference type="ARBA" id="ARBA00022840"/>
    </source>
</evidence>
<sequence length="440" mass="49651">MDYLLGDLRRTHYSKEVNPEISGEEVLIMGWVHEIRDLGGIIFVIIRDRDGLVQITAPSKKIDASILEDLRALRKESVVAIEGTVQDAGKAPNGVEIIPAKVITLNPAKQPLPIDPTEKVKAEIDTRLNSRFLDLRKSNVSSIFKIKANMLKTVRDYFYKEGMIEINTPKLVASATEGGTELFPITYFEKEAFLGQSPQLYKQMMMGAGFDKVFEIGQIFRAEEHDTLRHLNEAVSIDCEISFADDVDVMRVLDGMITAVLKSTKENCGRELEVLEYDLSAIPEGPFPELKYDDAIDIINSKGIDIEWGEDLSREAEKALGDTQEGFYFLTDWPSAIKPFYAMPYEDRPEISHAFDLMYKNLEISSGSTRVHQYDLLVKQMIERDLNPDGFGSYLKAFEYGMAPHAGWGVGADRLAMVLTGVENIRETVLFPRDRHRLTP</sequence>
<dbReference type="InterPro" id="IPR006195">
    <property type="entry name" value="aa-tRNA-synth_II"/>
</dbReference>
<dbReference type="PANTHER" id="PTHR43450:SF1">
    <property type="entry name" value="ASPARTATE--TRNA LIGASE, CYTOPLASMIC"/>
    <property type="match status" value="1"/>
</dbReference>
<dbReference type="SUPFAM" id="SSF50249">
    <property type="entry name" value="Nucleic acid-binding proteins"/>
    <property type="match status" value="1"/>
</dbReference>
<dbReference type="Gene3D" id="2.40.50.140">
    <property type="entry name" value="Nucleic acid-binding proteins"/>
    <property type="match status" value="1"/>
</dbReference>
<evidence type="ECO:0000256" key="8">
    <source>
        <dbReference type="ARBA" id="ARBA00022917"/>
    </source>
</evidence>
<organism evidence="12 13">
    <name type="scientific">Methanobrevibacter olleyae</name>
    <dbReference type="NCBI Taxonomy" id="294671"/>
    <lineage>
        <taxon>Archaea</taxon>
        <taxon>Methanobacteriati</taxon>
        <taxon>Methanobacteriota</taxon>
        <taxon>Methanomada group</taxon>
        <taxon>Methanobacteria</taxon>
        <taxon>Methanobacteriales</taxon>
        <taxon>Methanobacteriaceae</taxon>
        <taxon>Methanobrevibacter</taxon>
    </lineage>
</organism>
<dbReference type="GO" id="GO:0050560">
    <property type="term" value="F:aspartate-tRNA(Asn) ligase activity"/>
    <property type="evidence" value="ECO:0007669"/>
    <property type="project" value="UniProtKB-EC"/>
</dbReference>
<feature type="binding site" evidence="10">
    <location>
        <position position="177"/>
    </location>
    <ligand>
        <name>L-aspartate</name>
        <dbReference type="ChEBI" id="CHEBI:29991"/>
    </ligand>
</feature>
<dbReference type="GO" id="GO:0000287">
    <property type="term" value="F:magnesium ion binding"/>
    <property type="evidence" value="ECO:0007669"/>
    <property type="project" value="UniProtKB-UniRule"/>
</dbReference>
<dbReference type="NCBIfam" id="NF003483">
    <property type="entry name" value="PRK05159.1"/>
    <property type="match status" value="1"/>
</dbReference>
<dbReference type="PROSITE" id="PS50862">
    <property type="entry name" value="AA_TRNA_LIGASE_II"/>
    <property type="match status" value="1"/>
</dbReference>
<name>A0A126R0G4_METOL</name>
<dbReference type="InterPro" id="IPR002312">
    <property type="entry name" value="Asp/Asn-tRNA-synth_IIb"/>
</dbReference>
<keyword evidence="10" id="KW-0479">Metal-binding</keyword>
<dbReference type="EC" id="6.1.1.23" evidence="10"/>
<dbReference type="InterPro" id="IPR004523">
    <property type="entry name" value="Asp-tRNA_synthase_2"/>
</dbReference>
<dbReference type="GO" id="GO:0017101">
    <property type="term" value="C:aminoacyl-tRNA synthetase multienzyme complex"/>
    <property type="evidence" value="ECO:0007669"/>
    <property type="project" value="TreeGrafter"/>
</dbReference>
<dbReference type="RefSeq" id="WP_067146087.1">
    <property type="nucleotide sequence ID" value="NZ_CP014265.1"/>
</dbReference>
<dbReference type="GO" id="GO:0005829">
    <property type="term" value="C:cytosol"/>
    <property type="evidence" value="ECO:0007669"/>
    <property type="project" value="TreeGrafter"/>
</dbReference>
<dbReference type="InterPro" id="IPR012340">
    <property type="entry name" value="NA-bd_OB-fold"/>
</dbReference>
<dbReference type="CDD" id="cd00776">
    <property type="entry name" value="AsxRS_core"/>
    <property type="match status" value="1"/>
</dbReference>
<comment type="subcellular location">
    <subcellularLocation>
        <location evidence="1 10">Cytoplasm</location>
    </subcellularLocation>
</comment>
<keyword evidence="5 10" id="KW-0547">Nucleotide-binding</keyword>
<comment type="similarity">
    <text evidence="2 10">Belongs to the class-II aminoacyl-tRNA synthetase family. Type 2 subfamily.</text>
</comment>
<protein>
    <recommendedName>
        <fullName evidence="10">Aspartate--tRNA(Asp/Asn) ligase</fullName>
        <ecNumber evidence="10">6.1.1.23</ecNumber>
    </recommendedName>
    <alternativeName>
        <fullName evidence="10">Aspartyl-tRNA synthetase</fullName>
        <shortName evidence="10">AspRS</shortName>
    </alternativeName>
    <alternativeName>
        <fullName evidence="10">Non-discriminating aspartyl-tRNA synthetase</fullName>
        <shortName evidence="10">ND-AspRS</shortName>
    </alternativeName>
</protein>
<dbReference type="HAMAP" id="MF_02075">
    <property type="entry name" value="Asp_tRNA_synth_type2"/>
    <property type="match status" value="1"/>
</dbReference>
<feature type="site" description="Important for tRNA non-discrimination" evidence="10">
    <location>
        <position position="92"/>
    </location>
</feature>